<comment type="caution">
    <text evidence="2">The sequence shown here is derived from an EMBL/GenBank/DDBJ whole genome shotgun (WGS) entry which is preliminary data.</text>
</comment>
<dbReference type="Proteomes" id="UP000639772">
    <property type="component" value="Chromosome 12"/>
</dbReference>
<dbReference type="EMBL" id="JADCNM010000012">
    <property type="protein sequence ID" value="KAG0460000.1"/>
    <property type="molecule type" value="Genomic_DNA"/>
</dbReference>
<name>A0A835UGD9_VANPL</name>
<proteinExistence type="predicted"/>
<evidence type="ECO:0000313" key="3">
    <source>
        <dbReference type="Proteomes" id="UP000639772"/>
    </source>
</evidence>
<gene>
    <name evidence="2" type="ORF">HPP92_023128</name>
</gene>
<evidence type="ECO:0000256" key="1">
    <source>
        <dbReference type="SAM" id="MobiDB-lite"/>
    </source>
</evidence>
<sequence length="111" mass="12193">MESGTALSSKRSLGRWRSVHIGGAQLIFRFRPRDPPGCGGAAEATVLDLRRRGRISCWRPLCPFKPGFTPEVLVEQDRSKVLGGVEGDQQSRHQPSTVTISTGGPPLREQR</sequence>
<feature type="region of interest" description="Disordered" evidence="1">
    <location>
        <begin position="81"/>
        <end position="111"/>
    </location>
</feature>
<feature type="compositionally biased region" description="Polar residues" evidence="1">
    <location>
        <begin position="92"/>
        <end position="102"/>
    </location>
</feature>
<organism evidence="2 3">
    <name type="scientific">Vanilla planifolia</name>
    <name type="common">Vanilla</name>
    <dbReference type="NCBI Taxonomy" id="51239"/>
    <lineage>
        <taxon>Eukaryota</taxon>
        <taxon>Viridiplantae</taxon>
        <taxon>Streptophyta</taxon>
        <taxon>Embryophyta</taxon>
        <taxon>Tracheophyta</taxon>
        <taxon>Spermatophyta</taxon>
        <taxon>Magnoliopsida</taxon>
        <taxon>Liliopsida</taxon>
        <taxon>Asparagales</taxon>
        <taxon>Orchidaceae</taxon>
        <taxon>Vanilloideae</taxon>
        <taxon>Vanilleae</taxon>
        <taxon>Vanilla</taxon>
    </lineage>
</organism>
<dbReference type="AlphaFoldDB" id="A0A835UGD9"/>
<accession>A0A835UGD9</accession>
<reference evidence="2 3" key="1">
    <citation type="journal article" date="2020" name="Nat. Food">
        <title>A phased Vanilla planifolia genome enables genetic improvement of flavour and production.</title>
        <authorList>
            <person name="Hasing T."/>
            <person name="Tang H."/>
            <person name="Brym M."/>
            <person name="Khazi F."/>
            <person name="Huang T."/>
            <person name="Chambers A.H."/>
        </authorList>
    </citation>
    <scope>NUCLEOTIDE SEQUENCE [LARGE SCALE GENOMIC DNA]</scope>
    <source>
        <tissue evidence="2">Leaf</tissue>
    </source>
</reference>
<evidence type="ECO:0000313" key="2">
    <source>
        <dbReference type="EMBL" id="KAG0460000.1"/>
    </source>
</evidence>
<protein>
    <submittedName>
        <fullName evidence="2">Uncharacterized protein</fullName>
    </submittedName>
</protein>